<name>A0A919Q005_9ACTN</name>
<dbReference type="SUPFAM" id="SSF47413">
    <property type="entry name" value="lambda repressor-like DNA-binding domains"/>
    <property type="match status" value="1"/>
</dbReference>
<dbReference type="GO" id="GO:0003677">
    <property type="term" value="F:DNA binding"/>
    <property type="evidence" value="ECO:0007669"/>
    <property type="project" value="InterPro"/>
</dbReference>
<accession>A0A919Q005</accession>
<dbReference type="Proteomes" id="UP000660611">
    <property type="component" value="Unassembled WGS sequence"/>
</dbReference>
<sequence>MSDVARLGASGGAGGRRTRPLLRTLVGDVLRRHRLEQGRTLAEVARDACVSMPYLSEVERGRKEASSEVLAAVCDALRIDLADLLAEVGRDLLDDRAPVIHLRMVGAHGAIAPPGHRPAQRPGGVVLLAA</sequence>
<dbReference type="EMBL" id="BONQ01000221">
    <property type="protein sequence ID" value="GIG53189.1"/>
    <property type="molecule type" value="Genomic_DNA"/>
</dbReference>
<dbReference type="InterPro" id="IPR010982">
    <property type="entry name" value="Lambda_DNA-bd_dom_sf"/>
</dbReference>
<proteinExistence type="predicted"/>
<keyword evidence="3" id="KW-1185">Reference proteome</keyword>
<dbReference type="AlphaFoldDB" id="A0A919Q005"/>
<dbReference type="Gene3D" id="1.10.260.40">
    <property type="entry name" value="lambda repressor-like DNA-binding domains"/>
    <property type="match status" value="1"/>
</dbReference>
<feature type="domain" description="HTH cro/C1-type" evidence="1">
    <location>
        <begin position="30"/>
        <end position="84"/>
    </location>
</feature>
<comment type="caution">
    <text evidence="2">The sequence shown here is derived from an EMBL/GenBank/DDBJ whole genome shotgun (WGS) entry which is preliminary data.</text>
</comment>
<dbReference type="CDD" id="cd00093">
    <property type="entry name" value="HTH_XRE"/>
    <property type="match status" value="1"/>
</dbReference>
<protein>
    <recommendedName>
        <fullName evidence="1">HTH cro/C1-type domain-containing protein</fullName>
    </recommendedName>
</protein>
<dbReference type="PROSITE" id="PS50943">
    <property type="entry name" value="HTH_CROC1"/>
    <property type="match status" value="1"/>
</dbReference>
<evidence type="ECO:0000313" key="3">
    <source>
        <dbReference type="Proteomes" id="UP000660611"/>
    </source>
</evidence>
<gene>
    <name evidence="2" type="ORF">Dsi01nite_112300</name>
</gene>
<dbReference type="Pfam" id="PF13560">
    <property type="entry name" value="HTH_31"/>
    <property type="match status" value="1"/>
</dbReference>
<organism evidence="2 3">
    <name type="scientific">Dactylosporangium siamense</name>
    <dbReference type="NCBI Taxonomy" id="685454"/>
    <lineage>
        <taxon>Bacteria</taxon>
        <taxon>Bacillati</taxon>
        <taxon>Actinomycetota</taxon>
        <taxon>Actinomycetes</taxon>
        <taxon>Micromonosporales</taxon>
        <taxon>Micromonosporaceae</taxon>
        <taxon>Dactylosporangium</taxon>
    </lineage>
</organism>
<reference evidence="2" key="1">
    <citation type="submission" date="2021-01" db="EMBL/GenBank/DDBJ databases">
        <title>Whole genome shotgun sequence of Dactylosporangium siamense NBRC 106093.</title>
        <authorList>
            <person name="Komaki H."/>
            <person name="Tamura T."/>
        </authorList>
    </citation>
    <scope>NUCLEOTIDE SEQUENCE</scope>
    <source>
        <strain evidence="2">NBRC 106093</strain>
    </source>
</reference>
<evidence type="ECO:0000259" key="1">
    <source>
        <dbReference type="PROSITE" id="PS50943"/>
    </source>
</evidence>
<dbReference type="SMART" id="SM00530">
    <property type="entry name" value="HTH_XRE"/>
    <property type="match status" value="1"/>
</dbReference>
<evidence type="ECO:0000313" key="2">
    <source>
        <dbReference type="EMBL" id="GIG53189.1"/>
    </source>
</evidence>
<dbReference type="InterPro" id="IPR001387">
    <property type="entry name" value="Cro/C1-type_HTH"/>
</dbReference>